<accession>A0A8J8P794</accession>
<proteinExistence type="predicted"/>
<gene>
    <name evidence="2" type="ORF">FGO68_gene9387</name>
</gene>
<keyword evidence="3" id="KW-1185">Reference proteome</keyword>
<feature type="compositionally biased region" description="Polar residues" evidence="1">
    <location>
        <begin position="49"/>
        <end position="72"/>
    </location>
</feature>
<dbReference type="AlphaFoldDB" id="A0A8J8P794"/>
<evidence type="ECO:0000313" key="3">
    <source>
        <dbReference type="Proteomes" id="UP000785679"/>
    </source>
</evidence>
<name>A0A8J8P794_HALGN</name>
<organism evidence="2 3">
    <name type="scientific">Halteria grandinella</name>
    <dbReference type="NCBI Taxonomy" id="5974"/>
    <lineage>
        <taxon>Eukaryota</taxon>
        <taxon>Sar</taxon>
        <taxon>Alveolata</taxon>
        <taxon>Ciliophora</taxon>
        <taxon>Intramacronucleata</taxon>
        <taxon>Spirotrichea</taxon>
        <taxon>Stichotrichia</taxon>
        <taxon>Sporadotrichida</taxon>
        <taxon>Halteriidae</taxon>
        <taxon>Halteria</taxon>
    </lineage>
</organism>
<comment type="caution">
    <text evidence="2">The sequence shown here is derived from an EMBL/GenBank/DDBJ whole genome shotgun (WGS) entry which is preliminary data.</text>
</comment>
<sequence>MNLPFIGKDYYQREVENTNRILPRFSKALMSLRKNTFTAPSQRKPAPTRRTTLTLQEEVSRRSTNQFKAPQI</sequence>
<feature type="region of interest" description="Disordered" evidence="1">
    <location>
        <begin position="36"/>
        <end position="72"/>
    </location>
</feature>
<protein>
    <submittedName>
        <fullName evidence="2">Uncharacterized protein</fullName>
    </submittedName>
</protein>
<evidence type="ECO:0000256" key="1">
    <source>
        <dbReference type="SAM" id="MobiDB-lite"/>
    </source>
</evidence>
<evidence type="ECO:0000313" key="2">
    <source>
        <dbReference type="EMBL" id="TNV87239.1"/>
    </source>
</evidence>
<dbReference type="EMBL" id="RRYP01000552">
    <property type="protein sequence ID" value="TNV87239.1"/>
    <property type="molecule type" value="Genomic_DNA"/>
</dbReference>
<dbReference type="Proteomes" id="UP000785679">
    <property type="component" value="Unassembled WGS sequence"/>
</dbReference>
<reference evidence="2" key="1">
    <citation type="submission" date="2019-06" db="EMBL/GenBank/DDBJ databases">
        <authorList>
            <person name="Zheng W."/>
        </authorList>
    </citation>
    <scope>NUCLEOTIDE SEQUENCE</scope>
    <source>
        <strain evidence="2">QDHG01</strain>
    </source>
</reference>